<dbReference type="PROSITE" id="PS50025">
    <property type="entry name" value="LAM_G_DOMAIN"/>
    <property type="match status" value="4"/>
</dbReference>
<dbReference type="EMBL" id="JAODUP010000357">
    <property type="protein sequence ID" value="KAK2151608.1"/>
    <property type="molecule type" value="Genomic_DNA"/>
</dbReference>
<feature type="domain" description="Laminin G" evidence="2">
    <location>
        <begin position="23"/>
        <end position="171"/>
    </location>
</feature>
<gene>
    <name evidence="3" type="ORF">LSH36_357g02085</name>
</gene>
<proteinExistence type="predicted"/>
<feature type="domain" description="Laminin G" evidence="2">
    <location>
        <begin position="560"/>
        <end position="734"/>
    </location>
</feature>
<dbReference type="SMART" id="SM00282">
    <property type="entry name" value="LamG"/>
    <property type="match status" value="4"/>
</dbReference>
<dbReference type="CDD" id="cd00110">
    <property type="entry name" value="LamG"/>
    <property type="match status" value="4"/>
</dbReference>
<organism evidence="3 4">
    <name type="scientific">Paralvinella palmiformis</name>
    <dbReference type="NCBI Taxonomy" id="53620"/>
    <lineage>
        <taxon>Eukaryota</taxon>
        <taxon>Metazoa</taxon>
        <taxon>Spiralia</taxon>
        <taxon>Lophotrochozoa</taxon>
        <taxon>Annelida</taxon>
        <taxon>Polychaeta</taxon>
        <taxon>Sedentaria</taxon>
        <taxon>Canalipalpata</taxon>
        <taxon>Terebellida</taxon>
        <taxon>Terebelliformia</taxon>
        <taxon>Alvinellidae</taxon>
        <taxon>Paralvinella</taxon>
    </lineage>
</organism>
<evidence type="ECO:0000313" key="4">
    <source>
        <dbReference type="Proteomes" id="UP001208570"/>
    </source>
</evidence>
<dbReference type="AlphaFoldDB" id="A0AAD9JED7"/>
<comment type="caution">
    <text evidence="3">The sequence shown here is derived from an EMBL/GenBank/DDBJ whole genome shotgun (WGS) entry which is preliminary data.</text>
</comment>
<feature type="domain" description="Laminin G" evidence="2">
    <location>
        <begin position="176"/>
        <end position="345"/>
    </location>
</feature>
<sequence>FRELIGHGCGGCHIPPGIETGGALTYQFDGTGYSSRIDDIKHTREFSLTFRFRSYWKDALLFFTHNPQYREYISVELDDGFIVFRYTDHNKMKSRLKYNNNQWIKVSVQASWNLEKAALIINNNEEVIESRHLYDVISTAFLGCLKDMHFGPKIINLLDGSGVVVGVHLGCNLQMLNTIGFEGTGFAELPSYDMGKDGSLFFSFITYHKDGLMLLAKGVNPSSYYSVSMVNGVIHVWCNAGVGRTEIATSKQYNDGKRHGVSLVKINRSHLPQGASRINSMRGTLGGLFVGGIPEGLDAFGKAASLDNFRGCISNIGINSDNADIGRCDLTRLFPEMVPSDSGESTKYHSFTITITLPTSPTTTAPYIPSSTPAPKDGIYDVISGAQAFGDLVNSYAEILVRKREIVKDFNMTVEVRTFYKTGMVFFITNELHDDYVAVQLSGGRVVVVYNDRKSDTKQIFTNILINDGIWHTIKLLKDFKSITITVDDHTPLSSTITRKIDVIAPIYVGGFDPRFGVAENVVAQSFKGCMRKFNLNGNDVDLANSKRVMGVRPCFKKVERGVHFDGYSYATYAEFFEIKSHLRIEFDFKTTKQYGVIISISNYRDNPALALELHQGWLKFSVINSGGSFIAVGGQCEFCLCDNRWHKVVAEYINNAVTLTIDEGSPKVGVGGDDMSLNLRNELYIGGIPGFGNSGISQTREFFVGCLRNMKINGKSVEWHETFELENVHIAACPVEEY</sequence>
<accession>A0AAD9JED7</accession>
<name>A0AAD9JED7_9ANNE</name>
<dbReference type="Pfam" id="PF02210">
    <property type="entry name" value="Laminin_G_2"/>
    <property type="match status" value="4"/>
</dbReference>
<evidence type="ECO:0000259" key="2">
    <source>
        <dbReference type="PROSITE" id="PS50025"/>
    </source>
</evidence>
<dbReference type="Gene3D" id="2.60.120.200">
    <property type="match status" value="4"/>
</dbReference>
<dbReference type="GO" id="GO:0016020">
    <property type="term" value="C:membrane"/>
    <property type="evidence" value="ECO:0007669"/>
    <property type="project" value="UniProtKB-SubCell"/>
</dbReference>
<dbReference type="InterPro" id="IPR001791">
    <property type="entry name" value="Laminin_G"/>
</dbReference>
<feature type="disulfide bond" evidence="1">
    <location>
        <begin position="144"/>
        <end position="171"/>
    </location>
</feature>
<dbReference type="PANTHER" id="PTHR15036">
    <property type="entry name" value="PIKACHURIN-LIKE PROTEIN"/>
    <property type="match status" value="1"/>
</dbReference>
<keyword evidence="1" id="KW-1015">Disulfide bond</keyword>
<comment type="caution">
    <text evidence="1">Lacks conserved residue(s) required for the propagation of feature annotation.</text>
</comment>
<dbReference type="InterPro" id="IPR013320">
    <property type="entry name" value="ConA-like_dom_sf"/>
</dbReference>
<dbReference type="SUPFAM" id="SSF49899">
    <property type="entry name" value="Concanavalin A-like lectins/glucanases"/>
    <property type="match status" value="4"/>
</dbReference>
<dbReference type="PANTHER" id="PTHR15036:SF67">
    <property type="entry name" value="LAMININ SUBUNIT ALPHA-LIKE PROTEIN"/>
    <property type="match status" value="1"/>
</dbReference>
<protein>
    <recommendedName>
        <fullName evidence="2">Laminin G domain-containing protein</fullName>
    </recommendedName>
</protein>
<dbReference type="InterPro" id="IPR050372">
    <property type="entry name" value="Neurexin-related_CASP"/>
</dbReference>
<feature type="non-terminal residue" evidence="3">
    <location>
        <position position="739"/>
    </location>
</feature>
<evidence type="ECO:0000256" key="1">
    <source>
        <dbReference type="PROSITE-ProRule" id="PRU00122"/>
    </source>
</evidence>
<keyword evidence="4" id="KW-1185">Reference proteome</keyword>
<reference evidence="3" key="1">
    <citation type="journal article" date="2023" name="Mol. Biol. Evol.">
        <title>Third-Generation Sequencing Reveals the Adaptive Role of the Epigenome in Three Deep-Sea Polychaetes.</title>
        <authorList>
            <person name="Perez M."/>
            <person name="Aroh O."/>
            <person name="Sun Y."/>
            <person name="Lan Y."/>
            <person name="Juniper S.K."/>
            <person name="Young C.R."/>
            <person name="Angers B."/>
            <person name="Qian P.Y."/>
        </authorList>
    </citation>
    <scope>NUCLEOTIDE SEQUENCE</scope>
    <source>
        <strain evidence="3">P08H-3</strain>
    </source>
</reference>
<feature type="domain" description="Laminin G" evidence="2">
    <location>
        <begin position="386"/>
        <end position="555"/>
    </location>
</feature>
<dbReference type="Proteomes" id="UP001208570">
    <property type="component" value="Unassembled WGS sequence"/>
</dbReference>
<evidence type="ECO:0000313" key="3">
    <source>
        <dbReference type="EMBL" id="KAK2151608.1"/>
    </source>
</evidence>
<feature type="disulfide bond" evidence="1">
    <location>
        <begin position="707"/>
        <end position="734"/>
    </location>
</feature>